<dbReference type="AlphaFoldDB" id="X1UX86"/>
<feature type="non-terminal residue" evidence="1">
    <location>
        <position position="115"/>
    </location>
</feature>
<protein>
    <submittedName>
        <fullName evidence="1">Uncharacterized protein</fullName>
    </submittedName>
</protein>
<reference evidence="1" key="1">
    <citation type="journal article" date="2014" name="Front. Microbiol.">
        <title>High frequency of phylogenetically diverse reductive dehalogenase-homologous genes in deep subseafloor sedimentary metagenomes.</title>
        <authorList>
            <person name="Kawai M."/>
            <person name="Futagami T."/>
            <person name="Toyoda A."/>
            <person name="Takaki Y."/>
            <person name="Nishi S."/>
            <person name="Hori S."/>
            <person name="Arai W."/>
            <person name="Tsubouchi T."/>
            <person name="Morono Y."/>
            <person name="Uchiyama I."/>
            <person name="Ito T."/>
            <person name="Fujiyama A."/>
            <person name="Inagaki F."/>
            <person name="Takami H."/>
        </authorList>
    </citation>
    <scope>NUCLEOTIDE SEQUENCE</scope>
    <source>
        <strain evidence="1">Expedition CK06-06</strain>
    </source>
</reference>
<dbReference type="EMBL" id="BARW01030649">
    <property type="protein sequence ID" value="GAJ08217.1"/>
    <property type="molecule type" value="Genomic_DNA"/>
</dbReference>
<gene>
    <name evidence="1" type="ORF">S12H4_48948</name>
</gene>
<comment type="caution">
    <text evidence="1">The sequence shown here is derived from an EMBL/GenBank/DDBJ whole genome shotgun (WGS) entry which is preliminary data.</text>
</comment>
<accession>X1UX86</accession>
<organism evidence="1">
    <name type="scientific">marine sediment metagenome</name>
    <dbReference type="NCBI Taxonomy" id="412755"/>
    <lineage>
        <taxon>unclassified sequences</taxon>
        <taxon>metagenomes</taxon>
        <taxon>ecological metagenomes</taxon>
    </lineage>
</organism>
<evidence type="ECO:0000313" key="1">
    <source>
        <dbReference type="EMBL" id="GAJ08217.1"/>
    </source>
</evidence>
<sequence>MNKTEEKKYSQLRRLGQELHIPIPEAFWKFEVFDKDGRLIQEHKQRSHSWVRNAYNLLLSQMASKELNDAGLYGVGYLSIKDFYAATKTGGAKISTDGHESITYGYRANAASISH</sequence>
<name>X1UX86_9ZZZZ</name>
<proteinExistence type="predicted"/>